<gene>
    <name evidence="3" type="ORF">AFUS01_LOCUS45666</name>
</gene>
<dbReference type="PANTHER" id="PTHR13151">
    <property type="entry name" value="CBF1 INTERACTING COREPRESSOR CIR"/>
    <property type="match status" value="1"/>
</dbReference>
<dbReference type="InterPro" id="IPR040014">
    <property type="entry name" value="CIR1"/>
</dbReference>
<feature type="domain" description="CBF1-interacting co-repressor CIR N-terminal" evidence="2">
    <location>
        <begin position="13"/>
        <end position="49"/>
    </location>
</feature>
<reference evidence="3" key="1">
    <citation type="submission" date="2021-06" db="EMBL/GenBank/DDBJ databases">
        <authorList>
            <person name="Hodson N. C."/>
            <person name="Mongue J. A."/>
            <person name="Jaron S. K."/>
        </authorList>
    </citation>
    <scope>NUCLEOTIDE SEQUENCE</scope>
</reference>
<organism evidence="3 4">
    <name type="scientific">Allacma fusca</name>
    <dbReference type="NCBI Taxonomy" id="39272"/>
    <lineage>
        <taxon>Eukaryota</taxon>
        <taxon>Metazoa</taxon>
        <taxon>Ecdysozoa</taxon>
        <taxon>Arthropoda</taxon>
        <taxon>Hexapoda</taxon>
        <taxon>Collembola</taxon>
        <taxon>Symphypleona</taxon>
        <taxon>Sminthuridae</taxon>
        <taxon>Allacma</taxon>
    </lineage>
</organism>
<dbReference type="OrthoDB" id="6253837at2759"/>
<name>A0A8J2MB48_9HEXA</name>
<dbReference type="EMBL" id="CAJVCH010571017">
    <property type="protein sequence ID" value="CAG7836421.1"/>
    <property type="molecule type" value="Genomic_DNA"/>
</dbReference>
<comment type="caution">
    <text evidence="3">The sequence shown here is derived from an EMBL/GenBank/DDBJ whole genome shotgun (WGS) entry which is preliminary data.</text>
</comment>
<proteinExistence type="predicted"/>
<evidence type="ECO:0000313" key="3">
    <source>
        <dbReference type="EMBL" id="CAG7836421.1"/>
    </source>
</evidence>
<feature type="non-terminal residue" evidence="3">
    <location>
        <position position="1"/>
    </location>
</feature>
<evidence type="ECO:0000313" key="4">
    <source>
        <dbReference type="Proteomes" id="UP000708208"/>
    </source>
</evidence>
<dbReference type="PANTHER" id="PTHR13151:SF2">
    <property type="entry name" value="COREPRESSOR INTERACTING WITH RBPJ 1"/>
    <property type="match status" value="1"/>
</dbReference>
<sequence length="364" mass="43390">MGKGFNNYMCKKFFHPASRDNLKRVWMAEQKTEAYKKKQEELRIQYEKEQDLYNNKALLSKESKEKLSVNFLYEPPPGMKREREREAGEPEFKFEWQRKFNAPREDYCKGNEEIHDQPFGIQVRNVRCIKCHKWGHINTDRECTLFGQSVGMNNVEMDPLLLMHKMREEGLALKQSVLGVRQNAPAENQELLEEDEDSTSGSEEPPAGNSKDGEVEGILKGMSTKQKKKLLKQLEKMEKKHSREDKHKKNKKKDKERDYERRKEDRKEKIKLDRSDKGSKNREKERERVEKRREKRRSEERESRRETKYNDRDTSIEERHELRIQYKKEQGLYNNKALLSKESKEKLSVNFLYEPPPTGSVLCL</sequence>
<dbReference type="SMART" id="SM01083">
    <property type="entry name" value="Cir_N"/>
    <property type="match status" value="1"/>
</dbReference>
<feature type="compositionally biased region" description="Basic and acidic residues" evidence="1">
    <location>
        <begin position="232"/>
        <end position="318"/>
    </location>
</feature>
<accession>A0A8J2MB48</accession>
<feature type="region of interest" description="Disordered" evidence="1">
    <location>
        <begin position="189"/>
        <end position="318"/>
    </location>
</feature>
<dbReference type="Proteomes" id="UP000708208">
    <property type="component" value="Unassembled WGS sequence"/>
</dbReference>
<dbReference type="InterPro" id="IPR019339">
    <property type="entry name" value="CIR_N_dom"/>
</dbReference>
<dbReference type="Pfam" id="PF10197">
    <property type="entry name" value="Cir_N"/>
    <property type="match status" value="1"/>
</dbReference>
<evidence type="ECO:0000256" key="1">
    <source>
        <dbReference type="SAM" id="MobiDB-lite"/>
    </source>
</evidence>
<dbReference type="GO" id="GO:0003714">
    <property type="term" value="F:transcription corepressor activity"/>
    <property type="evidence" value="ECO:0007669"/>
    <property type="project" value="InterPro"/>
</dbReference>
<evidence type="ECO:0000259" key="2">
    <source>
        <dbReference type="SMART" id="SM01083"/>
    </source>
</evidence>
<protein>
    <recommendedName>
        <fullName evidence="2">CBF1-interacting co-repressor CIR N-terminal domain-containing protein</fullName>
    </recommendedName>
</protein>
<dbReference type="GO" id="GO:0005634">
    <property type="term" value="C:nucleus"/>
    <property type="evidence" value="ECO:0007669"/>
    <property type="project" value="TreeGrafter"/>
</dbReference>
<keyword evidence="4" id="KW-1185">Reference proteome</keyword>
<dbReference type="AlphaFoldDB" id="A0A8J2MB48"/>